<dbReference type="Proteomes" id="UP000187735">
    <property type="component" value="Chromosome"/>
</dbReference>
<dbReference type="AlphaFoldDB" id="A0A1P8WEV5"/>
<protein>
    <submittedName>
        <fullName evidence="2">Uncharacterized protein</fullName>
    </submittedName>
</protein>
<proteinExistence type="predicted"/>
<evidence type="ECO:0000256" key="1">
    <source>
        <dbReference type="SAM" id="MobiDB-lite"/>
    </source>
</evidence>
<evidence type="ECO:0000313" key="2">
    <source>
        <dbReference type="EMBL" id="APZ92616.1"/>
    </source>
</evidence>
<keyword evidence="3" id="KW-1185">Reference proteome</keyword>
<dbReference type="PROSITE" id="PS51257">
    <property type="entry name" value="PROKAR_LIPOPROTEIN"/>
    <property type="match status" value="1"/>
</dbReference>
<dbReference type="EMBL" id="CP017641">
    <property type="protein sequence ID" value="APZ92616.1"/>
    <property type="molecule type" value="Genomic_DNA"/>
</dbReference>
<reference evidence="2 3" key="1">
    <citation type="journal article" date="2016" name="Front. Microbiol.">
        <title>Fuerstia marisgermanicae gen. nov., sp. nov., an Unusual Member of the Phylum Planctomycetes from the German Wadden Sea.</title>
        <authorList>
            <person name="Kohn T."/>
            <person name="Heuer A."/>
            <person name="Jogler M."/>
            <person name="Vollmers J."/>
            <person name="Boedeker C."/>
            <person name="Bunk B."/>
            <person name="Rast P."/>
            <person name="Borchert D."/>
            <person name="Glockner I."/>
            <person name="Freese H.M."/>
            <person name="Klenk H.P."/>
            <person name="Overmann J."/>
            <person name="Kaster A.K."/>
            <person name="Rohde M."/>
            <person name="Wiegand S."/>
            <person name="Jogler C."/>
        </authorList>
    </citation>
    <scope>NUCLEOTIDE SEQUENCE [LARGE SCALE GENOMIC DNA]</scope>
    <source>
        <strain evidence="2 3">NH11</strain>
    </source>
</reference>
<evidence type="ECO:0000313" key="3">
    <source>
        <dbReference type="Proteomes" id="UP000187735"/>
    </source>
</evidence>
<sequence>MEGPSRDQGMINRSCDILILTTVLLFGSGCQTSWFRKEPQYVDPALPMSYSCHELVDYLNRQNQGLNGWRSTSTVMTVRLPNGLRPNLKGVIACQSPNYFRLTAENIMAEADLGSNASRCWMYSRPGDPAVLTWRHEDTALLQQIPTGMPYIDPKWLMLILGITPLDANDYELTQAPQGTHQLWLLAIEDTPHGRPIRRVIKVDTLRGVVREHVIFDSESHTIARATLSQHQLHNGHFLPGRVKLEFPATDSEITLTFKNIDTNPHLPDELWRIPARNMQVVDLGDVIRSRSRSQLSRPGQFSPVDQPFGPPKAALQPPEFGSPVQSAFGDGGSMYDGSPSAGSGAAASEFDGREIAEPNWDTPISFRRTADENGSFEAPAPAVDQAPAKQKPRGFFNWWK</sequence>
<dbReference type="KEGG" id="fmr:Fuma_02227"/>
<gene>
    <name evidence="2" type="ORF">Fuma_02227</name>
</gene>
<feature type="region of interest" description="Disordered" evidence="1">
    <location>
        <begin position="358"/>
        <end position="401"/>
    </location>
</feature>
<accession>A0A1P8WEV5</accession>
<name>A0A1P8WEV5_9PLAN</name>
<organism evidence="2 3">
    <name type="scientific">Fuerstiella marisgermanici</name>
    <dbReference type="NCBI Taxonomy" id="1891926"/>
    <lineage>
        <taxon>Bacteria</taxon>
        <taxon>Pseudomonadati</taxon>
        <taxon>Planctomycetota</taxon>
        <taxon>Planctomycetia</taxon>
        <taxon>Planctomycetales</taxon>
        <taxon>Planctomycetaceae</taxon>
        <taxon>Fuerstiella</taxon>
    </lineage>
</organism>